<feature type="compositionally biased region" description="Basic and acidic residues" evidence="1">
    <location>
        <begin position="57"/>
        <end position="67"/>
    </location>
</feature>
<feature type="transmembrane region" description="Helical" evidence="2">
    <location>
        <begin position="6"/>
        <end position="23"/>
    </location>
</feature>
<feature type="transmembrane region" description="Helical" evidence="2">
    <location>
        <begin position="376"/>
        <end position="393"/>
    </location>
</feature>
<proteinExistence type="predicted"/>
<feature type="transmembrane region" description="Helical" evidence="2">
    <location>
        <begin position="352"/>
        <end position="370"/>
    </location>
</feature>
<dbReference type="InterPro" id="IPR053779">
    <property type="entry name" value="GlpR"/>
</dbReference>
<feature type="compositionally biased region" description="Basic and acidic residues" evidence="1">
    <location>
        <begin position="194"/>
        <end position="206"/>
    </location>
</feature>
<evidence type="ECO:0008006" key="5">
    <source>
        <dbReference type="Google" id="ProtNLM"/>
    </source>
</evidence>
<name>A0A2N6T1Y4_9CORY</name>
<dbReference type="EMBL" id="PNHF01000001">
    <property type="protein sequence ID" value="PMC63348.1"/>
    <property type="molecule type" value="Genomic_DNA"/>
</dbReference>
<keyword evidence="2" id="KW-0472">Membrane</keyword>
<gene>
    <name evidence="3" type="ORF">CJ204_00520</name>
</gene>
<comment type="caution">
    <text evidence="3">The sequence shown here is derived from an EMBL/GenBank/DDBJ whole genome shotgun (WGS) entry which is preliminary data.</text>
</comment>
<evidence type="ECO:0000313" key="4">
    <source>
        <dbReference type="Proteomes" id="UP000235363"/>
    </source>
</evidence>
<reference evidence="3 4" key="1">
    <citation type="submission" date="2017-09" db="EMBL/GenBank/DDBJ databases">
        <title>Bacterial strain isolated from the female urinary microbiota.</title>
        <authorList>
            <person name="Thomas-White K."/>
            <person name="Kumar N."/>
            <person name="Forster S."/>
            <person name="Putonti C."/>
            <person name="Lawley T."/>
            <person name="Wolfe A.J."/>
        </authorList>
    </citation>
    <scope>NUCLEOTIDE SEQUENCE [LARGE SCALE GENOMIC DNA]</scope>
    <source>
        <strain evidence="3 4">UMB0908</strain>
    </source>
</reference>
<dbReference type="NCBIfam" id="NF045516">
    <property type="entry name" value="GlpR"/>
    <property type="match status" value="1"/>
</dbReference>
<keyword evidence="2" id="KW-0812">Transmembrane</keyword>
<keyword evidence="2" id="KW-1133">Transmembrane helix</keyword>
<evidence type="ECO:0000313" key="3">
    <source>
        <dbReference type="EMBL" id="PMC63348.1"/>
    </source>
</evidence>
<feature type="compositionally biased region" description="Acidic residues" evidence="1">
    <location>
        <begin position="272"/>
        <end position="283"/>
    </location>
</feature>
<protein>
    <recommendedName>
        <fullName evidence="5">DUF3329 domain-containing protein</fullName>
    </recommendedName>
</protein>
<organism evidence="3 4">
    <name type="scientific">Corynebacterium xerosis</name>
    <dbReference type="NCBI Taxonomy" id="1725"/>
    <lineage>
        <taxon>Bacteria</taxon>
        <taxon>Bacillati</taxon>
        <taxon>Actinomycetota</taxon>
        <taxon>Actinomycetes</taxon>
        <taxon>Mycobacteriales</taxon>
        <taxon>Corynebacteriaceae</taxon>
        <taxon>Corynebacterium</taxon>
    </lineage>
</organism>
<dbReference type="RefSeq" id="WP_102211711.1">
    <property type="nucleotide sequence ID" value="NZ_PNHF01000001.1"/>
</dbReference>
<evidence type="ECO:0000256" key="2">
    <source>
        <dbReference type="SAM" id="Phobius"/>
    </source>
</evidence>
<dbReference type="STRING" id="1725.WU86_03060"/>
<dbReference type="AlphaFoldDB" id="A0A2N6T1Y4"/>
<sequence length="470" mass="50137">MSSSLLLVLIVVVWLFVLAPLVVNTRQPIRRTSEALGRTRLLHQGGESVATRRRRPTLSERDVRTPDEEVDESLETVDAEFDDARDADRDSGRRADRARDLDDDILIDDLDDARADVPAVVEGDVVYELEPGASGARTAESLDDEAVADDPAEADTAADSLDDDHRVTAAAGPDSGRDADSDADSDAEATAEAGVERADGTAERRSVADAHAADVRAYLSPEDFLVVDDATAATAATADSGTGANPTADSADSADSDAADASADDAAKGADGDEAALIDDDEARGEPDGATIDSADSADAADSVERAGDADDFDDTLTDDDLAFAERRRGRGGFDPVSDARYSETRFARRRCSVGVLAAFIVVGVILGALAGGWTWWVPLAGAGLMVLYLVYLRRTVIAENELRARRIRRMKMARLGVRNSEDEALGVPERLRRPGAVVVELDDEDPDFADLPYATFEFPEEDIRRAAGQ</sequence>
<feature type="region of interest" description="Disordered" evidence="1">
    <location>
        <begin position="237"/>
        <end position="314"/>
    </location>
</feature>
<feature type="compositionally biased region" description="Acidic residues" evidence="1">
    <location>
        <begin position="141"/>
        <end position="153"/>
    </location>
</feature>
<evidence type="ECO:0000256" key="1">
    <source>
        <dbReference type="SAM" id="MobiDB-lite"/>
    </source>
</evidence>
<feature type="region of interest" description="Disordered" evidence="1">
    <location>
        <begin position="131"/>
        <end position="206"/>
    </location>
</feature>
<feature type="region of interest" description="Disordered" evidence="1">
    <location>
        <begin position="40"/>
        <end position="73"/>
    </location>
</feature>
<dbReference type="Proteomes" id="UP000235363">
    <property type="component" value="Unassembled WGS sequence"/>
</dbReference>
<accession>A0A2N6T1Y4</accession>